<name>A0A835ZJZ3_9STRA</name>
<dbReference type="InterPro" id="IPR029039">
    <property type="entry name" value="Flavoprotein-like_sf"/>
</dbReference>
<dbReference type="GO" id="GO:0003955">
    <property type="term" value="F:NAD(P)H dehydrogenase (quinone) activity"/>
    <property type="evidence" value="ECO:0007669"/>
    <property type="project" value="TreeGrafter"/>
</dbReference>
<dbReference type="AlphaFoldDB" id="A0A835ZJZ3"/>
<gene>
    <name evidence="4" type="ORF">JKP88DRAFT_173680</name>
</gene>
<reference evidence="4" key="1">
    <citation type="submission" date="2021-02" db="EMBL/GenBank/DDBJ databases">
        <title>First Annotated Genome of the Yellow-green Alga Tribonema minus.</title>
        <authorList>
            <person name="Mahan K.M."/>
        </authorList>
    </citation>
    <scope>NUCLEOTIDE SEQUENCE</scope>
    <source>
        <strain evidence="4">UTEX B ZZ1240</strain>
    </source>
</reference>
<evidence type="ECO:0000256" key="1">
    <source>
        <dbReference type="ARBA" id="ARBA00006252"/>
    </source>
</evidence>
<comment type="caution">
    <text evidence="4">The sequence shown here is derived from an EMBL/GenBank/DDBJ whole genome shotgun (WGS) entry which is preliminary data.</text>
</comment>
<accession>A0A835ZJZ3</accession>
<dbReference type="PANTHER" id="PTHR10204">
    <property type="entry name" value="NAD P H OXIDOREDUCTASE-RELATED"/>
    <property type="match status" value="1"/>
</dbReference>
<feature type="domain" description="Flavodoxin-like fold" evidence="3">
    <location>
        <begin position="47"/>
        <end position="200"/>
    </location>
</feature>
<dbReference type="PANTHER" id="PTHR10204:SF34">
    <property type="entry name" value="NAD(P)H DEHYDROGENASE [QUINONE] 1 ISOFORM 1"/>
    <property type="match status" value="1"/>
</dbReference>
<dbReference type="Proteomes" id="UP000664859">
    <property type="component" value="Unassembled WGS sequence"/>
</dbReference>
<evidence type="ECO:0000256" key="2">
    <source>
        <dbReference type="ARBA" id="ARBA00023002"/>
    </source>
</evidence>
<dbReference type="GO" id="GO:0005829">
    <property type="term" value="C:cytosol"/>
    <property type="evidence" value="ECO:0007669"/>
    <property type="project" value="TreeGrafter"/>
</dbReference>
<dbReference type="Pfam" id="PF02525">
    <property type="entry name" value="Flavodoxin_2"/>
    <property type="match status" value="1"/>
</dbReference>
<dbReference type="InterPro" id="IPR051545">
    <property type="entry name" value="NAD(P)H_dehydrogenase_qn"/>
</dbReference>
<keyword evidence="5" id="KW-1185">Reference proteome</keyword>
<dbReference type="Gene3D" id="3.40.50.360">
    <property type="match status" value="1"/>
</dbReference>
<evidence type="ECO:0000313" key="4">
    <source>
        <dbReference type="EMBL" id="KAG5192259.1"/>
    </source>
</evidence>
<dbReference type="EMBL" id="JAFCMP010000008">
    <property type="protein sequence ID" value="KAG5192259.1"/>
    <property type="molecule type" value="Genomic_DNA"/>
</dbReference>
<dbReference type="OrthoDB" id="26889at2759"/>
<organism evidence="4 5">
    <name type="scientific">Tribonema minus</name>
    <dbReference type="NCBI Taxonomy" id="303371"/>
    <lineage>
        <taxon>Eukaryota</taxon>
        <taxon>Sar</taxon>
        <taxon>Stramenopiles</taxon>
        <taxon>Ochrophyta</taxon>
        <taxon>PX clade</taxon>
        <taxon>Xanthophyceae</taxon>
        <taxon>Tribonematales</taxon>
        <taxon>Tribonemataceae</taxon>
        <taxon>Tribonema</taxon>
    </lineage>
</organism>
<comment type="similarity">
    <text evidence="1">Belongs to the NAD(P)H dehydrogenase (quinone) family.</text>
</comment>
<protein>
    <submittedName>
        <fullName evidence="4">NAD(P)H dehydrogenase</fullName>
    </submittedName>
</protein>
<dbReference type="SUPFAM" id="SSF52218">
    <property type="entry name" value="Flavoproteins"/>
    <property type="match status" value="1"/>
</dbReference>
<evidence type="ECO:0000313" key="5">
    <source>
        <dbReference type="Proteomes" id="UP000664859"/>
    </source>
</evidence>
<keyword evidence="2" id="KW-0560">Oxidoreductase</keyword>
<sequence>MLFGLQQAVINAAFRPLRSLPGPFSLALNKCSCHFPPARNADGGEQRVLLLYAHPVHEGSSYSCALRDAVVSALKDRGHDVRVADLYAEGFEAALSAEELRTYMTAYREGALAPAVAAHVESLRWAQGLVFVYPTWWYTPPAILKGWFDRCLCPGATFDMPDGTTPTNPNTGVISRLTNIKRIGVVSTYGNQWQHVQYVGDPGRRLISRGLRAICHPDCSVLWLGLHGVETCAQERRSAFLEHVRQEFSWF</sequence>
<proteinExistence type="inferred from homology"/>
<evidence type="ECO:0000259" key="3">
    <source>
        <dbReference type="Pfam" id="PF02525"/>
    </source>
</evidence>
<dbReference type="InterPro" id="IPR003680">
    <property type="entry name" value="Flavodoxin_fold"/>
</dbReference>